<dbReference type="InterPro" id="IPR036833">
    <property type="entry name" value="BetaGal_dom3_sf"/>
</dbReference>
<dbReference type="InterPro" id="IPR008979">
    <property type="entry name" value="Galactose-bd-like_sf"/>
</dbReference>
<gene>
    <name evidence="13" type="ORF">ETB97_011381</name>
</gene>
<dbReference type="Pfam" id="PF13363">
    <property type="entry name" value="BetaGal_dom3"/>
    <property type="match status" value="1"/>
</dbReference>
<feature type="signal peptide" evidence="11">
    <location>
        <begin position="1"/>
        <end position="24"/>
    </location>
</feature>
<dbReference type="InterPro" id="IPR017853">
    <property type="entry name" value="GH"/>
</dbReference>
<dbReference type="InterPro" id="IPR001944">
    <property type="entry name" value="Glycoside_Hdrlase_35"/>
</dbReference>
<dbReference type="EC" id="3.2.1.23" evidence="4 9"/>
<dbReference type="SUPFAM" id="SSF51011">
    <property type="entry name" value="Glycosyl hydrolase domain"/>
    <property type="match status" value="1"/>
</dbReference>
<dbReference type="InterPro" id="IPR037110">
    <property type="entry name" value="Betagal_dom2_sf"/>
</dbReference>
<dbReference type="Gene3D" id="3.20.20.80">
    <property type="entry name" value="Glycosidases"/>
    <property type="match status" value="1"/>
</dbReference>
<dbReference type="InterPro" id="IPR025972">
    <property type="entry name" value="BetaGal_dom3"/>
</dbReference>
<evidence type="ECO:0000259" key="12">
    <source>
        <dbReference type="SMART" id="SM01029"/>
    </source>
</evidence>
<dbReference type="InterPro" id="IPR031330">
    <property type="entry name" value="Gly_Hdrlase_35_cat"/>
</dbReference>
<name>A0A8H6AFX5_PETAA</name>
<dbReference type="FunFam" id="3.20.20.80:FF:000040">
    <property type="entry name" value="Beta-galactosidase A"/>
    <property type="match status" value="1"/>
</dbReference>
<keyword evidence="5 11" id="KW-0732">Signal</keyword>
<keyword evidence="6 9" id="KW-0378">Hydrolase</keyword>
<dbReference type="GO" id="GO:0005990">
    <property type="term" value="P:lactose catabolic process"/>
    <property type="evidence" value="ECO:0007669"/>
    <property type="project" value="UniProtKB-ARBA"/>
</dbReference>
<dbReference type="Pfam" id="PF01301">
    <property type="entry name" value="Glyco_hydro_35"/>
    <property type="match status" value="1"/>
</dbReference>
<dbReference type="InterPro" id="IPR025300">
    <property type="entry name" value="BetaGal_jelly_roll_dom"/>
</dbReference>
<evidence type="ECO:0000256" key="3">
    <source>
        <dbReference type="ARBA" id="ARBA00009809"/>
    </source>
</evidence>
<dbReference type="InterPro" id="IPR019801">
    <property type="entry name" value="Glyco_hydro_35_CS"/>
</dbReference>
<feature type="domain" description="Beta-galactosidase" evidence="12">
    <location>
        <begin position="412"/>
        <end position="589"/>
    </location>
</feature>
<evidence type="ECO:0000256" key="10">
    <source>
        <dbReference type="RuleBase" id="RU003679"/>
    </source>
</evidence>
<sequence length="1025" mass="113851">MAVRLSSLLGTFLILFCFVPPTSGQSYPRSPHEVRESVPLQDIVTWDQYSISVRGERILLLSGEFHPFRLPSPDLWFDVFEKVRALGYSAVSFYLDWALLEGEQGQVRMDGIFALDKFFDAASKSGVYLIARPGPYINAETSGGGFPGWLARLKGRLRTSDQDFLDAIALYISVVGSIIAKAQVTEGGPVILLQPENEYTLCASTMGYSQDNNLTYTNYSTSCLDKEYMTYVENKFREAGIVVPFIVNDAFPMGNFAPGGGEGAVNIYSFDNYPLGWRTAPSDPSNWSSIVDPLLAYNFPTHETISPNTPFSISEFQAGVPDAWGGVGSHISAAYIGYEFERVLYKINYGLRIAIQNLYMIFGGTNWGNLGHPGGYTSYDVGAAIAENREISREKYSELKLQANFLQASPAYLTTRPENGSIGIYSDTRDILITRLAGSQTSFYIVRHRDLTSSCSTPYNLKVKTSVGKLTLPQMGGLLSLNGRDSKFHVTDYDVGGMRLIYSTAEIFSWKKADSRSVLLLYGGENELHEFALPASVGSPLIEGCGVKVSVSGLMTVVQWRVDPSSRRVVKFNNGLEVYLLWRNEAYKYWVLDLPAIDPLGLYVSPSRVTNSVIVKAGYLIRSASIEGNVLYLRGDVNATTELEVIWAPRNISSLVFNGEEVQADLSTGRLTGIVHFTAPQIAPPDLEALSWHYTDSLPELDSSYDDSSWTPCTQSWSNNPRNLSTPTSLYASDYGYHAGSLLYRGLFVASGNETSVYILTEGGYAFGHSVWLNSTYLGSWTGSSADMFYNQTLSFPTRLEPGNQYVLTVLIDHMGLDENFPANVQIMKDPRGILDYNLDGRDKSAISWKTTGNLGGEHYYDHTRGPLNEGGMYAERQGYHLPGLLVHPWAKKTPLQGLSRPGVGFFATYFDLHIPAGYDVPMSIVLRNDTEAGTPRSYRAQLFINGWQFGKYVNNIGPQTRYRIPEGILNYNGTNYLALTLWNQEDRPVKVDSLKLEIDTVVQSGYRKPGFVEAKAFTLRQESY</sequence>
<dbReference type="AlphaFoldDB" id="A0A8H6AFX5"/>
<dbReference type="SUPFAM" id="SSF51445">
    <property type="entry name" value="(Trans)glycosidases"/>
    <property type="match status" value="1"/>
</dbReference>
<dbReference type="FunFam" id="2.60.120.260:FF:000065">
    <property type="entry name" value="Beta-galactosidase A"/>
    <property type="match status" value="1"/>
</dbReference>
<proteinExistence type="inferred from homology"/>
<dbReference type="PRINTS" id="PR00742">
    <property type="entry name" value="GLHYDRLASE35"/>
</dbReference>
<feature type="chain" id="PRO_5034601346" description="Beta-galactosidase" evidence="11">
    <location>
        <begin position="25"/>
        <end position="1025"/>
    </location>
</feature>
<keyword evidence="7" id="KW-0325">Glycoprotein</keyword>
<dbReference type="Gene3D" id="2.102.20.10">
    <property type="entry name" value="Beta-galactosidase, domain 2"/>
    <property type="match status" value="1"/>
</dbReference>
<evidence type="ECO:0000256" key="2">
    <source>
        <dbReference type="ARBA" id="ARBA00002691"/>
    </source>
</evidence>
<dbReference type="SUPFAM" id="SSF117100">
    <property type="entry name" value="Beta-galactosidase LacA, domain 3"/>
    <property type="match status" value="1"/>
</dbReference>
<dbReference type="Pfam" id="PF10435">
    <property type="entry name" value="BetaGal_dom2"/>
    <property type="match status" value="1"/>
</dbReference>
<dbReference type="EMBL" id="SPNV01000007">
    <property type="protein sequence ID" value="KAF5866496.1"/>
    <property type="molecule type" value="Genomic_DNA"/>
</dbReference>
<dbReference type="Proteomes" id="UP000541154">
    <property type="component" value="Unassembled WGS sequence"/>
</dbReference>
<evidence type="ECO:0000256" key="7">
    <source>
        <dbReference type="ARBA" id="ARBA00023180"/>
    </source>
</evidence>
<protein>
    <recommendedName>
        <fullName evidence="4 9">Beta-galactosidase</fullName>
        <ecNumber evidence="4 9">3.2.1.23</ecNumber>
    </recommendedName>
</protein>
<evidence type="ECO:0000313" key="13">
    <source>
        <dbReference type="EMBL" id="KAF5866496.1"/>
    </source>
</evidence>
<evidence type="ECO:0000256" key="8">
    <source>
        <dbReference type="ARBA" id="ARBA00023295"/>
    </source>
</evidence>
<evidence type="ECO:0000256" key="6">
    <source>
        <dbReference type="ARBA" id="ARBA00022801"/>
    </source>
</evidence>
<dbReference type="Gene3D" id="2.60.390.10">
    <property type="entry name" value="Beta-galactosidase, domain 3"/>
    <property type="match status" value="1"/>
</dbReference>
<dbReference type="PANTHER" id="PTHR23421">
    <property type="entry name" value="BETA-GALACTOSIDASE RELATED"/>
    <property type="match status" value="1"/>
</dbReference>
<evidence type="ECO:0000256" key="11">
    <source>
        <dbReference type="SAM" id="SignalP"/>
    </source>
</evidence>
<dbReference type="SMART" id="SM01029">
    <property type="entry name" value="BetaGal_dom2"/>
    <property type="match status" value="1"/>
</dbReference>
<dbReference type="Pfam" id="PF13364">
    <property type="entry name" value="BetaGal_ABD2"/>
    <property type="match status" value="2"/>
</dbReference>
<comment type="catalytic activity">
    <reaction evidence="1 9">
        <text>Hydrolysis of terminal non-reducing beta-D-galactose residues in beta-D-galactosides.</text>
        <dbReference type="EC" id="3.2.1.23"/>
    </reaction>
</comment>
<comment type="function">
    <text evidence="2">Cleaves beta-linked terminal galactosyl residues from gangliosides, glycoproteins, and glycosaminoglycans.</text>
</comment>
<organism evidence="13 14">
    <name type="scientific">Petromyces alliaceus</name>
    <name type="common">Aspergillus alliaceus</name>
    <dbReference type="NCBI Taxonomy" id="209559"/>
    <lineage>
        <taxon>Eukaryota</taxon>
        <taxon>Fungi</taxon>
        <taxon>Dikarya</taxon>
        <taxon>Ascomycota</taxon>
        <taxon>Pezizomycotina</taxon>
        <taxon>Eurotiomycetes</taxon>
        <taxon>Eurotiomycetidae</taxon>
        <taxon>Eurotiales</taxon>
        <taxon>Aspergillaceae</taxon>
        <taxon>Aspergillus</taxon>
        <taxon>Aspergillus subgen. Circumdati</taxon>
    </lineage>
</organism>
<dbReference type="GO" id="GO:0004565">
    <property type="term" value="F:beta-galactosidase activity"/>
    <property type="evidence" value="ECO:0007669"/>
    <property type="project" value="UniProtKB-EC"/>
</dbReference>
<dbReference type="SUPFAM" id="SSF49785">
    <property type="entry name" value="Galactose-binding domain-like"/>
    <property type="match status" value="2"/>
</dbReference>
<evidence type="ECO:0000256" key="4">
    <source>
        <dbReference type="ARBA" id="ARBA00012756"/>
    </source>
</evidence>
<comment type="similarity">
    <text evidence="3 10">Belongs to the glycosyl hydrolase 35 family.</text>
</comment>
<evidence type="ECO:0000256" key="9">
    <source>
        <dbReference type="RuleBase" id="RU000675"/>
    </source>
</evidence>
<dbReference type="Gene3D" id="2.60.120.260">
    <property type="entry name" value="Galactose-binding domain-like"/>
    <property type="match status" value="2"/>
</dbReference>
<accession>A0A8H6AFX5</accession>
<dbReference type="InterPro" id="IPR018954">
    <property type="entry name" value="Betagal_dom2"/>
</dbReference>
<evidence type="ECO:0000256" key="5">
    <source>
        <dbReference type="ARBA" id="ARBA00022729"/>
    </source>
</evidence>
<reference evidence="13 14" key="1">
    <citation type="submission" date="2019-04" db="EMBL/GenBank/DDBJ databases">
        <title>Aspergillus burnettii sp. nov., novel species from soil in southeast Queensland.</title>
        <authorList>
            <person name="Gilchrist C.L.M."/>
            <person name="Pitt J.I."/>
            <person name="Lange L."/>
            <person name="Lacey H.J."/>
            <person name="Vuong D."/>
            <person name="Midgley D.J."/>
            <person name="Greenfield P."/>
            <person name="Bradbury M."/>
            <person name="Lacey E."/>
            <person name="Busk P.K."/>
            <person name="Pilgaard B."/>
            <person name="Chooi Y.H."/>
            <person name="Piggott A.M."/>
        </authorList>
    </citation>
    <scope>NUCLEOTIDE SEQUENCE [LARGE SCALE GENOMIC DNA]</scope>
    <source>
        <strain evidence="13 14">FRR 5400</strain>
    </source>
</reference>
<comment type="caution">
    <text evidence="13">The sequence shown here is derived from an EMBL/GenBank/DDBJ whole genome shotgun (WGS) entry which is preliminary data.</text>
</comment>
<evidence type="ECO:0000313" key="14">
    <source>
        <dbReference type="Proteomes" id="UP000541154"/>
    </source>
</evidence>
<keyword evidence="14" id="KW-1185">Reference proteome</keyword>
<dbReference type="GO" id="GO:0030246">
    <property type="term" value="F:carbohydrate binding"/>
    <property type="evidence" value="ECO:0007669"/>
    <property type="project" value="UniProtKB-ARBA"/>
</dbReference>
<dbReference type="PROSITE" id="PS01182">
    <property type="entry name" value="GLYCOSYL_HYDROL_F35"/>
    <property type="match status" value="1"/>
</dbReference>
<keyword evidence="8 9" id="KW-0326">Glycosidase</keyword>
<evidence type="ECO:0000256" key="1">
    <source>
        <dbReference type="ARBA" id="ARBA00001412"/>
    </source>
</evidence>
<dbReference type="FunFam" id="2.102.20.10:FF:000001">
    <property type="entry name" value="Beta-galactosidase A"/>
    <property type="match status" value="1"/>
</dbReference>